<dbReference type="PANTHER" id="PTHR44329:SF298">
    <property type="entry name" value="MIXED LINEAGE KINASE DOMAIN-LIKE PROTEIN"/>
    <property type="match status" value="1"/>
</dbReference>
<sequence length="939" mass="108083">MFFAENGEDGKQFDTSVDSLAAKFEKVQRPQFLLDVRSFEMLPVAPERQEQEPSSPENRIRVTLLSSEWGSKKGGISTLNRVLAVQLAKHLLLEVTLFILQCSEAEKKEALRHNINVIVAKRQPGLDDAVLLLFPPDDLQIDIVIGHGAVFGPHAKIISEKRKCAWIQVVHTSPKELGMFKTYSRPVSKSQLKHQLEVELVELADLVVGVGTKLSDTFQSYLRFYKKSPERFVNLTPGIFDDFSDIEHDSTPSTGKFRVLVFGRGDEEDFRLKGYDVAAKAVAKLPNTLLIFAGAHDTDNLKEKFLRYGILPENLDVRGFMTKEDLRKLFCEADLALMPSRTEGFGLAGLEALSAGLPVLVSHNTGFGEALKIAVRRRPVTTQSLSESRKTKQKIFVVADEVANETLTNENLGQSNQTQKTYELRDELLPAISVESKDFACREHHEKPSLRESSSQTESISDELEVTLRDGIVQLASKPVLSLLKVARERAEERMVEELRMELTRVKKERDKAERKLCQARTGYLKLEENAKLREAQMRQNVNEEVHDLRTIWMQELQKKETFVERLQQELKEEQRVRQRMEEDLSQMTDNRSKLKEQLNKARKKTEFCRNEQRRALEEKEEECQQKRILEDRLRSLESKMKTERERNESTQTRLQSAQEELREYKSCQQADWVISREEISLTERVLGQGAWGIVYEGRFRGCQVAVKELHEVIVSRHTIKMFEREMNIALCCRHPNLLQFIGATNDNDGGPLFVTELLDMTLRQLLKYRTLGDDEIINLALDIARGLNYLHLNKRIPIVHRDISSSNVLLWRRDNCWGAKLSDYGSANFVRQIMTVGPGSMIYGAPETRDVHAQQSTKVDVYSFGVLLCEMCIREQPNLEHRLLQIRKVLDKKLRGIIRRCVETDPEERPTMSEVIRELERPRRPNKLSRVRSFFSRK</sequence>
<feature type="domain" description="Protein kinase" evidence="5">
    <location>
        <begin position="681"/>
        <end position="936"/>
    </location>
</feature>
<proteinExistence type="predicted"/>
<dbReference type="Gene3D" id="1.10.510.10">
    <property type="entry name" value="Transferase(Phosphotransferase) domain 1"/>
    <property type="match status" value="1"/>
</dbReference>
<dbReference type="Proteomes" id="UP000225706">
    <property type="component" value="Unassembled WGS sequence"/>
</dbReference>
<dbReference type="InterPro" id="IPR017441">
    <property type="entry name" value="Protein_kinase_ATP_BS"/>
</dbReference>
<dbReference type="Gene3D" id="3.30.200.20">
    <property type="entry name" value="Phosphorylase Kinase, domain 1"/>
    <property type="match status" value="1"/>
</dbReference>
<dbReference type="OrthoDB" id="4062651at2759"/>
<dbReference type="SUPFAM" id="SSF53756">
    <property type="entry name" value="UDP-Glycosyltransferase/glycogen phosphorylase"/>
    <property type="match status" value="1"/>
</dbReference>
<evidence type="ECO:0000256" key="4">
    <source>
        <dbReference type="SAM" id="Coils"/>
    </source>
</evidence>
<evidence type="ECO:0000256" key="1">
    <source>
        <dbReference type="ARBA" id="ARBA00022741"/>
    </source>
</evidence>
<dbReference type="GO" id="GO:0004672">
    <property type="term" value="F:protein kinase activity"/>
    <property type="evidence" value="ECO:0007669"/>
    <property type="project" value="InterPro"/>
</dbReference>
<dbReference type="Pfam" id="PF20706">
    <property type="entry name" value="GT4-conflict"/>
    <property type="match status" value="1"/>
</dbReference>
<dbReference type="EMBL" id="LSMT01000153">
    <property type="protein sequence ID" value="PFX25324.1"/>
    <property type="molecule type" value="Genomic_DNA"/>
</dbReference>
<dbReference type="InterPro" id="IPR000719">
    <property type="entry name" value="Prot_kinase_dom"/>
</dbReference>
<dbReference type="InterPro" id="IPR051681">
    <property type="entry name" value="Ser/Thr_Kinases-Pseudokinases"/>
</dbReference>
<evidence type="ECO:0000313" key="7">
    <source>
        <dbReference type="Proteomes" id="UP000225706"/>
    </source>
</evidence>
<keyword evidence="2 3" id="KW-0067">ATP-binding</keyword>
<dbReference type="PROSITE" id="PS50011">
    <property type="entry name" value="PROTEIN_KINASE_DOM"/>
    <property type="match status" value="1"/>
</dbReference>
<keyword evidence="6" id="KW-0418">Kinase</keyword>
<dbReference type="SUPFAM" id="SSF56112">
    <property type="entry name" value="Protein kinase-like (PK-like)"/>
    <property type="match status" value="1"/>
</dbReference>
<feature type="coiled-coil region" evidence="4">
    <location>
        <begin position="489"/>
        <end position="516"/>
    </location>
</feature>
<keyword evidence="1 3" id="KW-0547">Nucleotide-binding</keyword>
<dbReference type="PROSITE" id="PS00107">
    <property type="entry name" value="PROTEIN_KINASE_ATP"/>
    <property type="match status" value="1"/>
</dbReference>
<evidence type="ECO:0000313" key="6">
    <source>
        <dbReference type="EMBL" id="PFX25324.1"/>
    </source>
</evidence>
<feature type="binding site" evidence="3">
    <location>
        <position position="708"/>
    </location>
    <ligand>
        <name>ATP</name>
        <dbReference type="ChEBI" id="CHEBI:30616"/>
    </ligand>
</feature>
<evidence type="ECO:0000256" key="2">
    <source>
        <dbReference type="ARBA" id="ARBA00022840"/>
    </source>
</evidence>
<reference evidence="7" key="1">
    <citation type="journal article" date="2017" name="bioRxiv">
        <title>Comparative analysis of the genomes of Stylophora pistillata and Acropora digitifera provides evidence for extensive differences between species of corals.</title>
        <authorList>
            <person name="Voolstra C.R."/>
            <person name="Li Y."/>
            <person name="Liew Y.J."/>
            <person name="Baumgarten S."/>
            <person name="Zoccola D."/>
            <person name="Flot J.-F."/>
            <person name="Tambutte S."/>
            <person name="Allemand D."/>
            <person name="Aranda M."/>
        </authorList>
    </citation>
    <scope>NUCLEOTIDE SEQUENCE [LARGE SCALE GENOMIC DNA]</scope>
</reference>
<evidence type="ECO:0000256" key="3">
    <source>
        <dbReference type="PROSITE-ProRule" id="PRU10141"/>
    </source>
</evidence>
<feature type="coiled-coil region" evidence="4">
    <location>
        <begin position="554"/>
        <end position="668"/>
    </location>
</feature>
<organism evidence="6 7">
    <name type="scientific">Stylophora pistillata</name>
    <name type="common">Smooth cauliflower coral</name>
    <dbReference type="NCBI Taxonomy" id="50429"/>
    <lineage>
        <taxon>Eukaryota</taxon>
        <taxon>Metazoa</taxon>
        <taxon>Cnidaria</taxon>
        <taxon>Anthozoa</taxon>
        <taxon>Hexacorallia</taxon>
        <taxon>Scleractinia</taxon>
        <taxon>Astrocoeniina</taxon>
        <taxon>Pocilloporidae</taxon>
        <taxon>Stylophora</taxon>
    </lineage>
</organism>
<dbReference type="CDD" id="cd03801">
    <property type="entry name" value="GT4_PimA-like"/>
    <property type="match status" value="1"/>
</dbReference>
<dbReference type="InterPro" id="IPR008266">
    <property type="entry name" value="Tyr_kinase_AS"/>
</dbReference>
<name>A0A2B4S3P0_STYPI</name>
<dbReference type="Pfam" id="PF00069">
    <property type="entry name" value="Pkinase"/>
    <property type="match status" value="1"/>
</dbReference>
<protein>
    <submittedName>
        <fullName evidence="6">Putative serine/threonine-protein kinase drkD</fullName>
    </submittedName>
</protein>
<comment type="caution">
    <text evidence="6">The sequence shown here is derived from an EMBL/GenBank/DDBJ whole genome shotgun (WGS) entry which is preliminary data.</text>
</comment>
<keyword evidence="6" id="KW-0808">Transferase</keyword>
<dbReference type="AlphaFoldDB" id="A0A2B4S3P0"/>
<dbReference type="GO" id="GO:0005524">
    <property type="term" value="F:ATP binding"/>
    <property type="evidence" value="ECO:0007669"/>
    <property type="project" value="UniProtKB-UniRule"/>
</dbReference>
<dbReference type="PANTHER" id="PTHR44329">
    <property type="entry name" value="SERINE/THREONINE-PROTEIN KINASE TNNI3K-RELATED"/>
    <property type="match status" value="1"/>
</dbReference>
<keyword evidence="4" id="KW-0175">Coiled coil</keyword>
<keyword evidence="7" id="KW-1185">Reference proteome</keyword>
<dbReference type="Gene3D" id="3.40.50.2000">
    <property type="entry name" value="Glycogen Phosphorylase B"/>
    <property type="match status" value="1"/>
</dbReference>
<gene>
    <name evidence="6" type="primary">drkD</name>
    <name evidence="6" type="ORF">AWC38_SpisGene10007</name>
</gene>
<evidence type="ECO:0000259" key="5">
    <source>
        <dbReference type="PROSITE" id="PS50011"/>
    </source>
</evidence>
<accession>A0A2B4S3P0</accession>
<dbReference type="GO" id="GO:0097527">
    <property type="term" value="P:necroptotic signaling pathway"/>
    <property type="evidence" value="ECO:0007669"/>
    <property type="project" value="TreeGrafter"/>
</dbReference>
<dbReference type="PROSITE" id="PS00109">
    <property type="entry name" value="PROTEIN_KINASE_TYR"/>
    <property type="match status" value="1"/>
</dbReference>
<dbReference type="InterPro" id="IPR011009">
    <property type="entry name" value="Kinase-like_dom_sf"/>
</dbReference>